<dbReference type="Proteomes" id="UP000828390">
    <property type="component" value="Unassembled WGS sequence"/>
</dbReference>
<comment type="caution">
    <text evidence="5">The sequence shown here is derived from an EMBL/GenBank/DDBJ whole genome shotgun (WGS) entry which is preliminary data.</text>
</comment>
<dbReference type="EMBL" id="JAIWYP010000007">
    <property type="protein sequence ID" value="KAH3794046.1"/>
    <property type="molecule type" value="Genomic_DNA"/>
</dbReference>
<evidence type="ECO:0000313" key="5">
    <source>
        <dbReference type="EMBL" id="KAH3794046.1"/>
    </source>
</evidence>
<dbReference type="InterPro" id="IPR035979">
    <property type="entry name" value="RBD_domain_sf"/>
</dbReference>
<dbReference type="SUPFAM" id="SSF54928">
    <property type="entry name" value="RNA-binding domain, RBD"/>
    <property type="match status" value="1"/>
</dbReference>
<dbReference type="PANTHER" id="PTHR10352">
    <property type="entry name" value="EUKARYOTIC TRANSLATION INITIATION FACTOR 3 SUBUNIT G"/>
    <property type="match status" value="1"/>
</dbReference>
<reference evidence="5" key="2">
    <citation type="submission" date="2020-11" db="EMBL/GenBank/DDBJ databases">
        <authorList>
            <person name="McCartney M.A."/>
            <person name="Auch B."/>
            <person name="Kono T."/>
            <person name="Mallez S."/>
            <person name="Becker A."/>
            <person name="Gohl D.M."/>
            <person name="Silverstein K.A.T."/>
            <person name="Koren S."/>
            <person name="Bechman K.B."/>
            <person name="Herman A."/>
            <person name="Abrahante J.E."/>
            <person name="Garbe J."/>
        </authorList>
    </citation>
    <scope>NUCLEOTIDE SEQUENCE</scope>
    <source>
        <strain evidence="5">Duluth1</strain>
        <tissue evidence="5">Whole animal</tissue>
    </source>
</reference>
<reference evidence="5" key="1">
    <citation type="journal article" date="2019" name="bioRxiv">
        <title>The Genome of the Zebra Mussel, Dreissena polymorpha: A Resource for Invasive Species Research.</title>
        <authorList>
            <person name="McCartney M.A."/>
            <person name="Auch B."/>
            <person name="Kono T."/>
            <person name="Mallez S."/>
            <person name="Zhang Y."/>
            <person name="Obille A."/>
            <person name="Becker A."/>
            <person name="Abrahante J.E."/>
            <person name="Garbe J."/>
            <person name="Badalamenti J.P."/>
            <person name="Herman A."/>
            <person name="Mangelson H."/>
            <person name="Liachko I."/>
            <person name="Sullivan S."/>
            <person name="Sone E.D."/>
            <person name="Koren S."/>
            <person name="Silverstein K.A.T."/>
            <person name="Beckman K.B."/>
            <person name="Gohl D.M."/>
        </authorList>
    </citation>
    <scope>NUCLEOTIDE SEQUENCE</scope>
    <source>
        <strain evidence="5">Duluth1</strain>
        <tissue evidence="5">Whole animal</tissue>
    </source>
</reference>
<dbReference type="Pfam" id="PF00076">
    <property type="entry name" value="RRM_1"/>
    <property type="match status" value="1"/>
</dbReference>
<feature type="region of interest" description="Disordered" evidence="3">
    <location>
        <begin position="19"/>
        <end position="41"/>
    </location>
</feature>
<protein>
    <recommendedName>
        <fullName evidence="4">RRM domain-containing protein</fullName>
    </recommendedName>
</protein>
<evidence type="ECO:0000313" key="6">
    <source>
        <dbReference type="Proteomes" id="UP000828390"/>
    </source>
</evidence>
<dbReference type="Gene3D" id="3.30.70.330">
    <property type="match status" value="1"/>
</dbReference>
<gene>
    <name evidence="5" type="ORF">DPMN_147575</name>
</gene>
<evidence type="ECO:0000259" key="4">
    <source>
        <dbReference type="PROSITE" id="PS50102"/>
    </source>
</evidence>
<evidence type="ECO:0000256" key="2">
    <source>
        <dbReference type="PROSITE-ProRule" id="PRU00176"/>
    </source>
</evidence>
<dbReference type="InterPro" id="IPR000504">
    <property type="entry name" value="RRM_dom"/>
</dbReference>
<keyword evidence="1 2" id="KW-0694">RNA-binding</keyword>
<evidence type="ECO:0000256" key="1">
    <source>
        <dbReference type="ARBA" id="ARBA00022884"/>
    </source>
</evidence>
<dbReference type="SMART" id="SM00360">
    <property type="entry name" value="RRM"/>
    <property type="match status" value="1"/>
</dbReference>
<dbReference type="GO" id="GO:0003723">
    <property type="term" value="F:RNA binding"/>
    <property type="evidence" value="ECO:0007669"/>
    <property type="project" value="UniProtKB-UniRule"/>
</dbReference>
<keyword evidence="6" id="KW-1185">Reference proteome</keyword>
<dbReference type="AlphaFoldDB" id="A0A9D4IZF8"/>
<sequence>MAREDATIGYQSSFGSGFTSPSTGGYQSGMTSPEPSYAGSLTDIPQGPGPFSIFVHNIGEDVEDRELWALFYPSGTVEKCTVMMDTDLMVCKGFDFVDTVHVMEASNAIQNLNGYFYKGRQISYVVQTQEMTLKRLFVWEWHKFMLNRDLASLSLNINSTYKALIPEFMFFKFFPYFLPNCFQ</sequence>
<proteinExistence type="predicted"/>
<accession>A0A9D4IZF8</accession>
<name>A0A9D4IZF8_DREPO</name>
<organism evidence="5 6">
    <name type="scientific">Dreissena polymorpha</name>
    <name type="common">Zebra mussel</name>
    <name type="synonym">Mytilus polymorpha</name>
    <dbReference type="NCBI Taxonomy" id="45954"/>
    <lineage>
        <taxon>Eukaryota</taxon>
        <taxon>Metazoa</taxon>
        <taxon>Spiralia</taxon>
        <taxon>Lophotrochozoa</taxon>
        <taxon>Mollusca</taxon>
        <taxon>Bivalvia</taxon>
        <taxon>Autobranchia</taxon>
        <taxon>Heteroconchia</taxon>
        <taxon>Euheterodonta</taxon>
        <taxon>Imparidentia</taxon>
        <taxon>Neoheterodontei</taxon>
        <taxon>Myida</taxon>
        <taxon>Dreissenoidea</taxon>
        <taxon>Dreissenidae</taxon>
        <taxon>Dreissena</taxon>
    </lineage>
</organism>
<evidence type="ECO:0000256" key="3">
    <source>
        <dbReference type="SAM" id="MobiDB-lite"/>
    </source>
</evidence>
<feature type="domain" description="RRM" evidence="4">
    <location>
        <begin position="51"/>
        <end position="129"/>
    </location>
</feature>
<dbReference type="InterPro" id="IPR012677">
    <property type="entry name" value="Nucleotide-bd_a/b_plait_sf"/>
</dbReference>
<dbReference type="PROSITE" id="PS50102">
    <property type="entry name" value="RRM"/>
    <property type="match status" value="1"/>
</dbReference>